<proteinExistence type="evidence at transcript level"/>
<reference evidence="2" key="1">
    <citation type="journal article" date="2011" name="Plant Physiol.">
        <title>Comprehensive sequence analysis of 24,783 barley full-length cDNAs derived from 12 clone libraries.</title>
        <authorList>
            <person name="Matsumoto T."/>
            <person name="Tanaka T."/>
            <person name="Sakai H."/>
            <person name="Amano N."/>
            <person name="Kanamori H."/>
            <person name="Kurita K."/>
            <person name="Kikuta A."/>
            <person name="Kamiya K."/>
            <person name="Yamamoto M."/>
            <person name="Ikawa H."/>
            <person name="Fujii N."/>
            <person name="Hori K."/>
            <person name="Itoh T."/>
            <person name="Sato K."/>
        </authorList>
    </citation>
    <scope>NUCLEOTIDE SEQUENCE</scope>
    <source>
        <tissue evidence="2">Shoot</tissue>
    </source>
</reference>
<organism evidence="2">
    <name type="scientific">Hordeum vulgare subsp. vulgare</name>
    <name type="common">Domesticated barley</name>
    <dbReference type="NCBI Taxonomy" id="112509"/>
    <lineage>
        <taxon>Eukaryota</taxon>
        <taxon>Viridiplantae</taxon>
        <taxon>Streptophyta</taxon>
        <taxon>Embryophyta</taxon>
        <taxon>Tracheophyta</taxon>
        <taxon>Spermatophyta</taxon>
        <taxon>Magnoliopsida</taxon>
        <taxon>Liliopsida</taxon>
        <taxon>Poales</taxon>
        <taxon>Poaceae</taxon>
        <taxon>BOP clade</taxon>
        <taxon>Pooideae</taxon>
        <taxon>Triticodae</taxon>
        <taxon>Triticeae</taxon>
        <taxon>Hordeinae</taxon>
        <taxon>Hordeum</taxon>
    </lineage>
</organism>
<evidence type="ECO:0000313" key="2">
    <source>
        <dbReference type="EMBL" id="BAJ86444.1"/>
    </source>
</evidence>
<evidence type="ECO:0000256" key="1">
    <source>
        <dbReference type="SAM" id="MobiDB-lite"/>
    </source>
</evidence>
<feature type="compositionally biased region" description="Basic and acidic residues" evidence="1">
    <location>
        <begin position="177"/>
        <end position="192"/>
    </location>
</feature>
<feature type="compositionally biased region" description="Basic and acidic residues" evidence="1">
    <location>
        <begin position="95"/>
        <end position="109"/>
    </location>
</feature>
<feature type="non-terminal residue" evidence="2">
    <location>
        <position position="1"/>
    </location>
</feature>
<dbReference type="EMBL" id="AK355225">
    <property type="protein sequence ID" value="BAJ86444.1"/>
    <property type="molecule type" value="mRNA"/>
</dbReference>
<feature type="compositionally biased region" description="Basic residues" evidence="1">
    <location>
        <begin position="110"/>
        <end position="126"/>
    </location>
</feature>
<dbReference type="AlphaFoldDB" id="F2CUC3"/>
<protein>
    <submittedName>
        <fullName evidence="2">Predicted protein</fullName>
    </submittedName>
</protein>
<feature type="compositionally biased region" description="Low complexity" evidence="1">
    <location>
        <begin position="198"/>
        <end position="232"/>
    </location>
</feature>
<sequence>HGRLAELVLHSTMHPTRPLVSQARRRQEKATEAQAAPGAMDSPCHRQPTPPRRRRRPAPEDHGAVPPARASDAPQARGGPRRGGLQRRGGGAGDEDQRPRVRGPAEQRHGGHRRVRRQGYHLRPLRRPLAPDAQGVRHGAPRLHAGEPHGGHQGRGDGQAPPLHHRLRRRRRHRQRHAEGDGAQQRRGDEGGLRAAGSSSRTSTSVSCTRRLSCWAPSASSTSSRRPGWSGG</sequence>
<feature type="compositionally biased region" description="Basic residues" evidence="1">
    <location>
        <begin position="163"/>
        <end position="176"/>
    </location>
</feature>
<accession>F2CUC3</accession>
<name>F2CUC3_HORVV</name>
<feature type="region of interest" description="Disordered" evidence="1">
    <location>
        <begin position="1"/>
        <end position="232"/>
    </location>
</feature>